<dbReference type="Gene3D" id="2.40.10.10">
    <property type="entry name" value="Trypsin-like serine proteases"/>
    <property type="match status" value="1"/>
</dbReference>
<dbReference type="PANTHER" id="PTHR24276:SF91">
    <property type="entry name" value="AT26814P-RELATED"/>
    <property type="match status" value="1"/>
</dbReference>
<evidence type="ECO:0000256" key="1">
    <source>
        <dbReference type="ARBA" id="ARBA00007664"/>
    </source>
</evidence>
<gene>
    <name evidence="7" type="ORF">AX774_g475</name>
</gene>
<dbReference type="InterPro" id="IPR050430">
    <property type="entry name" value="Peptidase_S1"/>
</dbReference>
<evidence type="ECO:0000259" key="6">
    <source>
        <dbReference type="PROSITE" id="PS50240"/>
    </source>
</evidence>
<evidence type="ECO:0000313" key="8">
    <source>
        <dbReference type="Proteomes" id="UP000188320"/>
    </source>
</evidence>
<dbReference type="PRINTS" id="PR00722">
    <property type="entry name" value="CHYMOTRYPSIN"/>
</dbReference>
<dbReference type="PANTHER" id="PTHR24276">
    <property type="entry name" value="POLYSERASE-RELATED"/>
    <property type="match status" value="1"/>
</dbReference>
<dbReference type="Pfam" id="PF00089">
    <property type="entry name" value="Trypsin"/>
    <property type="match status" value="1"/>
</dbReference>
<proteinExistence type="inferred from homology"/>
<dbReference type="InterPro" id="IPR018114">
    <property type="entry name" value="TRYPSIN_HIS"/>
</dbReference>
<dbReference type="PROSITE" id="PS00134">
    <property type="entry name" value="TRYPSIN_HIS"/>
    <property type="match status" value="1"/>
</dbReference>
<feature type="chain" id="PRO_5013294587" evidence="5">
    <location>
        <begin position="23"/>
        <end position="381"/>
    </location>
</feature>
<dbReference type="InterPro" id="IPR033116">
    <property type="entry name" value="TRYPSIN_SER"/>
</dbReference>
<evidence type="ECO:0000256" key="3">
    <source>
        <dbReference type="RuleBase" id="RU363034"/>
    </source>
</evidence>
<keyword evidence="3" id="KW-0378">Hydrolase</keyword>
<reference evidence="8" key="1">
    <citation type="submission" date="2017-01" db="EMBL/GenBank/DDBJ databases">
        <authorList>
            <person name="Wang Y."/>
            <person name="White M."/>
            <person name="Kvist S."/>
            <person name="Moncalvo J.-M."/>
        </authorList>
    </citation>
    <scope>NUCLEOTIDE SEQUENCE [LARGE SCALE GENOMIC DNA]</scope>
    <source>
        <strain evidence="8">COL-18-3</strain>
    </source>
</reference>
<dbReference type="SUPFAM" id="SSF50494">
    <property type="entry name" value="Trypsin-like serine proteases"/>
    <property type="match status" value="1"/>
</dbReference>
<evidence type="ECO:0000256" key="5">
    <source>
        <dbReference type="SAM" id="SignalP"/>
    </source>
</evidence>
<feature type="domain" description="Peptidase S1" evidence="6">
    <location>
        <begin position="54"/>
        <end position="299"/>
    </location>
</feature>
<dbReference type="InterPro" id="IPR043504">
    <property type="entry name" value="Peptidase_S1_PA_chymotrypsin"/>
</dbReference>
<dbReference type="GO" id="GO:0004252">
    <property type="term" value="F:serine-type endopeptidase activity"/>
    <property type="evidence" value="ECO:0007669"/>
    <property type="project" value="InterPro"/>
</dbReference>
<keyword evidence="8" id="KW-1185">Reference proteome</keyword>
<dbReference type="PROSITE" id="PS50240">
    <property type="entry name" value="TRYPSIN_DOM"/>
    <property type="match status" value="1"/>
</dbReference>
<feature type="compositionally biased region" description="Low complexity" evidence="4">
    <location>
        <begin position="314"/>
        <end position="339"/>
    </location>
</feature>
<evidence type="ECO:0000256" key="2">
    <source>
        <dbReference type="ARBA" id="ARBA00023157"/>
    </source>
</evidence>
<comment type="similarity">
    <text evidence="1">Belongs to the peptidase S1 family.</text>
</comment>
<evidence type="ECO:0000313" key="7">
    <source>
        <dbReference type="EMBL" id="OMH85966.1"/>
    </source>
</evidence>
<dbReference type="Proteomes" id="UP000188320">
    <property type="component" value="Unassembled WGS sequence"/>
</dbReference>
<keyword evidence="3" id="KW-0645">Protease</keyword>
<dbReference type="GO" id="GO:0006508">
    <property type="term" value="P:proteolysis"/>
    <property type="evidence" value="ECO:0007669"/>
    <property type="project" value="UniProtKB-KW"/>
</dbReference>
<keyword evidence="5" id="KW-0732">Signal</keyword>
<organism evidence="7 8">
    <name type="scientific">Zancudomyces culisetae</name>
    <name type="common">Gut fungus</name>
    <name type="synonym">Smittium culisetae</name>
    <dbReference type="NCBI Taxonomy" id="1213189"/>
    <lineage>
        <taxon>Eukaryota</taxon>
        <taxon>Fungi</taxon>
        <taxon>Fungi incertae sedis</taxon>
        <taxon>Zoopagomycota</taxon>
        <taxon>Kickxellomycotina</taxon>
        <taxon>Harpellomycetes</taxon>
        <taxon>Harpellales</taxon>
        <taxon>Legeriomycetaceae</taxon>
        <taxon>Zancudomyces</taxon>
    </lineage>
</organism>
<name>A0A1R1PYC2_ZANCU</name>
<comment type="caution">
    <text evidence="7">The sequence shown here is derived from an EMBL/GenBank/DDBJ whole genome shotgun (WGS) entry which is preliminary data.</text>
</comment>
<sequence length="381" mass="39628">MKYRLNNFFLVFISASLGGLNSRNTASAHSTRQDTNVNEAQSQQNSTLSSNARVVNGVQASITEFPYASFIYIDEGNSGEVCTGALLSSTVLVTAAHCLLKNFTTPYNPAQITVSVGSSNYIVNNNNRYLASRLYAHPQFDADTLQNDIGLIMLSSPVPSSLATPVAIFSGKVTDGMGLVAAGWGVTSNSPTATTASVLNKVPLVVSSAAACKELNPYWISNDGPTVCTININGQDTCYGDSGGPLAYIGNNVNSLVGITSFGNVVGDQDTAPPCGVNGGAGYYTHLYYHINWISSTTGMSTTQLLGSDVDKSNTTTNTQTTTMGSAGKTTSTGKTTAAGKTTSADTIASADTTTSAATITSSGNYILLSVILNQLVSLLF</sequence>
<accession>A0A1R1PYC2</accession>
<dbReference type="InterPro" id="IPR009003">
    <property type="entry name" value="Peptidase_S1_PA"/>
</dbReference>
<dbReference type="InterPro" id="IPR001314">
    <property type="entry name" value="Peptidase_S1A"/>
</dbReference>
<dbReference type="InterPro" id="IPR001254">
    <property type="entry name" value="Trypsin_dom"/>
</dbReference>
<dbReference type="CDD" id="cd00190">
    <property type="entry name" value="Tryp_SPc"/>
    <property type="match status" value="1"/>
</dbReference>
<protein>
    <submittedName>
        <fullName evidence="7">Chymotrypsin BI</fullName>
    </submittedName>
</protein>
<dbReference type="OrthoDB" id="6380398at2759"/>
<dbReference type="PROSITE" id="PS00135">
    <property type="entry name" value="TRYPSIN_SER"/>
    <property type="match status" value="1"/>
</dbReference>
<keyword evidence="2" id="KW-1015">Disulfide bond</keyword>
<dbReference type="SMART" id="SM00020">
    <property type="entry name" value="Tryp_SPc"/>
    <property type="match status" value="1"/>
</dbReference>
<keyword evidence="3" id="KW-0720">Serine protease</keyword>
<dbReference type="AlphaFoldDB" id="A0A1R1PYC2"/>
<feature type="region of interest" description="Disordered" evidence="4">
    <location>
        <begin position="309"/>
        <end position="339"/>
    </location>
</feature>
<dbReference type="EMBL" id="LSSK01000026">
    <property type="protein sequence ID" value="OMH85966.1"/>
    <property type="molecule type" value="Genomic_DNA"/>
</dbReference>
<evidence type="ECO:0000256" key="4">
    <source>
        <dbReference type="SAM" id="MobiDB-lite"/>
    </source>
</evidence>
<feature type="signal peptide" evidence="5">
    <location>
        <begin position="1"/>
        <end position="22"/>
    </location>
</feature>